<organism evidence="2">
    <name type="scientific">Leptospira ellisii</name>
    <dbReference type="NCBI Taxonomy" id="2023197"/>
    <lineage>
        <taxon>Bacteria</taxon>
        <taxon>Pseudomonadati</taxon>
        <taxon>Spirochaetota</taxon>
        <taxon>Spirochaetia</taxon>
        <taxon>Leptospirales</taxon>
        <taxon>Leptospiraceae</taxon>
        <taxon>Leptospira</taxon>
    </lineage>
</organism>
<dbReference type="EMBL" id="NPEF01000033">
    <property type="protein sequence ID" value="PJZ93982.1"/>
    <property type="molecule type" value="Genomic_DNA"/>
</dbReference>
<feature type="region of interest" description="Disordered" evidence="1">
    <location>
        <begin position="1"/>
        <end position="25"/>
    </location>
</feature>
<dbReference type="AlphaFoldDB" id="A0A2N0BBP6"/>
<comment type="caution">
    <text evidence="2">The sequence shown here is derived from an EMBL/GenBank/DDBJ whole genome shotgun (WGS) entry which is preliminary data.</text>
</comment>
<evidence type="ECO:0000256" key="1">
    <source>
        <dbReference type="SAM" id="MobiDB-lite"/>
    </source>
</evidence>
<reference evidence="2" key="1">
    <citation type="submission" date="2017-07" db="EMBL/GenBank/DDBJ databases">
        <title>Leptospira spp. isolated from tropical soils.</title>
        <authorList>
            <person name="Thibeaux R."/>
            <person name="Iraola G."/>
            <person name="Ferres I."/>
            <person name="Bierque E."/>
            <person name="Girault D."/>
            <person name="Soupe-Gilbert M.-E."/>
            <person name="Picardeau M."/>
            <person name="Goarant C."/>
        </authorList>
    </citation>
    <scope>NUCLEOTIDE SEQUENCE [LARGE SCALE GENOMIC DNA]</scope>
    <source>
        <strain evidence="2">ATI7-C-A5</strain>
    </source>
</reference>
<evidence type="ECO:0000313" key="2">
    <source>
        <dbReference type="EMBL" id="PJZ93982.1"/>
    </source>
</evidence>
<name>A0A2N0BBP6_9LEPT</name>
<gene>
    <name evidence="2" type="ORF">CH379_05000</name>
</gene>
<sequence>MPKKEHKNSLGVENERKLTAKSSLFKNQRVKENANEAFVYKLILLFHDRTKRNMKKILKRCP</sequence>
<proteinExistence type="predicted"/>
<accession>A0A2N0BBP6</accession>
<protein>
    <submittedName>
        <fullName evidence="2">Uncharacterized protein</fullName>
    </submittedName>
</protein>